<dbReference type="Proteomes" id="UP000663613">
    <property type="component" value="Plasmid pVKMB-370_2"/>
</dbReference>
<evidence type="ECO:0000313" key="1">
    <source>
        <dbReference type="EMBL" id="QRY18648.1"/>
    </source>
</evidence>
<dbReference type="AlphaFoldDB" id="A0ABD7DPJ7"/>
<sequence length="88" mass="10137">MGLAKSFFPSLPSIEHASQQFHSFQLQEEFKPMGVAKGLFPSTHTMENATQLFNSFQQQEKERKNKGKDLINKTLKNCHYINSTFTLK</sequence>
<gene>
    <name evidence="1" type="ORF">JTF64_28955</name>
</gene>
<protein>
    <submittedName>
        <fullName evidence="1">Uncharacterized protein</fullName>
    </submittedName>
</protein>
<proteinExistence type="predicted"/>
<organism evidence="1 2">
    <name type="scientific">Bacillus cereus</name>
    <dbReference type="NCBI Taxonomy" id="1396"/>
    <lineage>
        <taxon>Bacteria</taxon>
        <taxon>Bacillati</taxon>
        <taxon>Bacillota</taxon>
        <taxon>Bacilli</taxon>
        <taxon>Bacillales</taxon>
        <taxon>Bacillaceae</taxon>
        <taxon>Bacillus</taxon>
        <taxon>Bacillus cereus group</taxon>
    </lineage>
</organism>
<keyword evidence="1" id="KW-0614">Plasmid</keyword>
<accession>A0ABD7DPJ7</accession>
<dbReference type="RefSeq" id="WP_151919891.1">
    <property type="nucleotide sequence ID" value="NZ_CP070341.1"/>
</dbReference>
<evidence type="ECO:0000313" key="2">
    <source>
        <dbReference type="Proteomes" id="UP000663613"/>
    </source>
</evidence>
<reference evidence="1 2" key="1">
    <citation type="submission" date="2021-02" db="EMBL/GenBank/DDBJ databases">
        <title>Bacillus cereus VKM B-370.</title>
        <authorList>
            <person name="Kazantseva O.A."/>
            <person name="Piligrimova E.G."/>
            <person name="Buzikov R.M."/>
            <person name="Shadrin A.M."/>
        </authorList>
    </citation>
    <scope>NUCLEOTIDE SEQUENCE [LARGE SCALE GENOMIC DNA]</scope>
    <source>
        <strain evidence="1 2">VKM B-370</strain>
        <plasmid evidence="1 2">pVKMB-370_2</plasmid>
    </source>
</reference>
<dbReference type="EMBL" id="CP070341">
    <property type="protein sequence ID" value="QRY18648.1"/>
    <property type="molecule type" value="Genomic_DNA"/>
</dbReference>
<name>A0ABD7DPJ7_BACCE</name>
<geneLocation type="plasmid" evidence="1 2">
    <name>pVKMB-370_2</name>
</geneLocation>